<proteinExistence type="predicted"/>
<organism evidence="2 3">
    <name type="scientific">Pseudovibrio ascidiaceicola</name>
    <dbReference type="NCBI Taxonomy" id="285279"/>
    <lineage>
        <taxon>Bacteria</taxon>
        <taxon>Pseudomonadati</taxon>
        <taxon>Pseudomonadota</taxon>
        <taxon>Alphaproteobacteria</taxon>
        <taxon>Hyphomicrobiales</taxon>
        <taxon>Stappiaceae</taxon>
        <taxon>Pseudovibrio</taxon>
    </lineage>
</organism>
<reference evidence="2 3" key="1">
    <citation type="submission" date="2016-10" db="EMBL/GenBank/DDBJ databases">
        <authorList>
            <person name="Varghese N."/>
            <person name="Submissions S."/>
        </authorList>
    </citation>
    <scope>NUCLEOTIDE SEQUENCE [LARGE SCALE GENOMIC DNA]</scope>
    <source>
        <strain evidence="2 3">DSM 16392</strain>
    </source>
</reference>
<comment type="caution">
    <text evidence="2">The sequence shown here is derived from an EMBL/GenBank/DDBJ whole genome shotgun (WGS) entry which is preliminary data.</text>
</comment>
<sequence length="166" mass="17550">MKTVFLITSFLSVGLFLSGCASVTRGMSEKVQIYASPEDAKISTDIGMTCNSSPCTLKISRKEKFNVTVSKKGYKTQKVHVTTEVAGSGAAAMAGNALIGGVIGVGVDAYTGAMLNHKPNPVLVELKPINPANPNTPIGDLSHIRKEYADNEKAHQENVMRRGGGV</sequence>
<evidence type="ECO:0008006" key="4">
    <source>
        <dbReference type="Google" id="ProtNLM"/>
    </source>
</evidence>
<evidence type="ECO:0000256" key="1">
    <source>
        <dbReference type="SAM" id="SignalP"/>
    </source>
</evidence>
<name>A0A1I3X5S1_9HYPH</name>
<feature type="chain" id="PRO_5046725479" description="PEGA domain-containing protein" evidence="1">
    <location>
        <begin position="22"/>
        <end position="166"/>
    </location>
</feature>
<dbReference type="PROSITE" id="PS51257">
    <property type="entry name" value="PROKAR_LIPOPROTEIN"/>
    <property type="match status" value="1"/>
</dbReference>
<keyword evidence="3" id="KW-1185">Reference proteome</keyword>
<dbReference type="RefSeq" id="WP_093517590.1">
    <property type="nucleotide sequence ID" value="NZ_FOSK01000002.1"/>
</dbReference>
<dbReference type="Proteomes" id="UP000199598">
    <property type="component" value="Unassembled WGS sequence"/>
</dbReference>
<evidence type="ECO:0000313" key="2">
    <source>
        <dbReference type="EMBL" id="SFK14201.1"/>
    </source>
</evidence>
<gene>
    <name evidence="2" type="ORF">SAMN04488518_102358</name>
</gene>
<protein>
    <recommendedName>
        <fullName evidence="4">PEGA domain-containing protein</fullName>
    </recommendedName>
</protein>
<accession>A0A1I3X5S1</accession>
<feature type="signal peptide" evidence="1">
    <location>
        <begin position="1"/>
        <end position="21"/>
    </location>
</feature>
<keyword evidence="1" id="KW-0732">Signal</keyword>
<evidence type="ECO:0000313" key="3">
    <source>
        <dbReference type="Proteomes" id="UP000199598"/>
    </source>
</evidence>
<dbReference type="EMBL" id="FOSK01000002">
    <property type="protein sequence ID" value="SFK14201.1"/>
    <property type="molecule type" value="Genomic_DNA"/>
</dbReference>